<accession>A0ABN3D4B8</accession>
<comment type="caution">
    <text evidence="1">The sequence shown here is derived from an EMBL/GenBank/DDBJ whole genome shotgun (WGS) entry which is preliminary data.</text>
</comment>
<sequence length="242" mass="24744">MSGLPAGAPAGAAALRAAALSRVAAVRAGLGAGPVPRGLGVAVVVADLDIAAFVRGAAQFAVGVPADLREGWYRTFTRTVFLAGRPEAVAVRHPHRLVTPDGNLAWYGPAARGALLPLSRLLRSFQGPRPVEVPTGPLTVTVPGPPSGRTAQVSVAVGGVSTGAYLVHVHHLIAEAVLRGLVGPGDTLRVGHRRSLDPAQFHDALDPARAGAVQTRIAGSGSDPDRLALFGVLTPDRSEGDH</sequence>
<evidence type="ECO:0000313" key="2">
    <source>
        <dbReference type="Proteomes" id="UP001501474"/>
    </source>
</evidence>
<protein>
    <submittedName>
        <fullName evidence="1">Uncharacterized protein</fullName>
    </submittedName>
</protein>
<keyword evidence="2" id="KW-1185">Reference proteome</keyword>
<dbReference type="Proteomes" id="UP001501474">
    <property type="component" value="Unassembled WGS sequence"/>
</dbReference>
<name>A0ABN3D4B8_9ACTN</name>
<reference evidence="1 2" key="1">
    <citation type="journal article" date="2019" name="Int. J. Syst. Evol. Microbiol.">
        <title>The Global Catalogue of Microorganisms (GCM) 10K type strain sequencing project: providing services to taxonomists for standard genome sequencing and annotation.</title>
        <authorList>
            <consortium name="The Broad Institute Genomics Platform"/>
            <consortium name="The Broad Institute Genome Sequencing Center for Infectious Disease"/>
            <person name="Wu L."/>
            <person name="Ma J."/>
        </authorList>
    </citation>
    <scope>NUCLEOTIDE SEQUENCE [LARGE SCALE GENOMIC DNA]</scope>
    <source>
        <strain evidence="1 2">JCM 3053</strain>
    </source>
</reference>
<evidence type="ECO:0000313" key="1">
    <source>
        <dbReference type="EMBL" id="GAA2219252.1"/>
    </source>
</evidence>
<proteinExistence type="predicted"/>
<organism evidence="1 2">
    <name type="scientific">Streptomyces indiaensis</name>
    <dbReference type="NCBI Taxonomy" id="284033"/>
    <lineage>
        <taxon>Bacteria</taxon>
        <taxon>Bacillati</taxon>
        <taxon>Actinomycetota</taxon>
        <taxon>Actinomycetes</taxon>
        <taxon>Kitasatosporales</taxon>
        <taxon>Streptomycetaceae</taxon>
        <taxon>Streptomyces</taxon>
    </lineage>
</organism>
<dbReference type="Pfam" id="PF19680">
    <property type="entry name" value="DUF6182"/>
    <property type="match status" value="1"/>
</dbReference>
<gene>
    <name evidence="1" type="ORF">GCM10010104_05630</name>
</gene>
<dbReference type="InterPro" id="IPR045754">
    <property type="entry name" value="DUF6182"/>
</dbReference>
<dbReference type="EMBL" id="BAAART010000010">
    <property type="protein sequence ID" value="GAA2219252.1"/>
    <property type="molecule type" value="Genomic_DNA"/>
</dbReference>
<dbReference type="RefSeq" id="WP_234848033.1">
    <property type="nucleotide sequence ID" value="NZ_BAAART010000010.1"/>
</dbReference>